<reference evidence="2 3" key="1">
    <citation type="submission" date="2021-03" db="EMBL/GenBank/DDBJ databases">
        <title>Sequencing the genomes of 1000 actinobacteria strains.</title>
        <authorList>
            <person name="Klenk H.-P."/>
        </authorList>
    </citation>
    <scope>NUCLEOTIDE SEQUENCE [LARGE SCALE GENOMIC DNA]</scope>
    <source>
        <strain evidence="2 3">DSM 15454</strain>
    </source>
</reference>
<dbReference type="PANTHER" id="PTHR30136:SF35">
    <property type="entry name" value="HTH-TYPE TRANSCRIPTIONAL REGULATOR RV1719"/>
    <property type="match status" value="1"/>
</dbReference>
<dbReference type="SUPFAM" id="SSF46785">
    <property type="entry name" value="Winged helix' DNA-binding domain"/>
    <property type="match status" value="1"/>
</dbReference>
<sequence length="95" mass="10136">MSRTGFSDIAKRTGGSKATVLRMLATLKGVNWVQQSDTRDATWSLGFQAYAVTARAGLGADLRDIAVGPMNGLQLDTRETVHLCVPDGNSLVVVE</sequence>
<gene>
    <name evidence="2" type="ORF">JOF46_000941</name>
</gene>
<evidence type="ECO:0000259" key="1">
    <source>
        <dbReference type="Pfam" id="PF09339"/>
    </source>
</evidence>
<comment type="caution">
    <text evidence="2">The sequence shown here is derived from an EMBL/GenBank/DDBJ whole genome shotgun (WGS) entry which is preliminary data.</text>
</comment>
<dbReference type="InterPro" id="IPR050707">
    <property type="entry name" value="HTH_MetabolicPath_Reg"/>
</dbReference>
<keyword evidence="2" id="KW-0238">DNA-binding</keyword>
<dbReference type="EMBL" id="JAGIOE010000001">
    <property type="protein sequence ID" value="MBP2373029.1"/>
    <property type="molecule type" value="Genomic_DNA"/>
</dbReference>
<dbReference type="InterPro" id="IPR036388">
    <property type="entry name" value="WH-like_DNA-bd_sf"/>
</dbReference>
<dbReference type="Proteomes" id="UP000766570">
    <property type="component" value="Unassembled WGS sequence"/>
</dbReference>
<organism evidence="2 3">
    <name type="scientific">Paeniglutamicibacter psychrophenolicus</name>
    <dbReference type="NCBI Taxonomy" id="257454"/>
    <lineage>
        <taxon>Bacteria</taxon>
        <taxon>Bacillati</taxon>
        <taxon>Actinomycetota</taxon>
        <taxon>Actinomycetes</taxon>
        <taxon>Micrococcales</taxon>
        <taxon>Micrococcaceae</taxon>
        <taxon>Paeniglutamicibacter</taxon>
    </lineage>
</organism>
<dbReference type="SUPFAM" id="SSF55781">
    <property type="entry name" value="GAF domain-like"/>
    <property type="match status" value="1"/>
</dbReference>
<accession>A0ABS4WBQ4</accession>
<evidence type="ECO:0000313" key="2">
    <source>
        <dbReference type="EMBL" id="MBP2373029.1"/>
    </source>
</evidence>
<dbReference type="PANTHER" id="PTHR30136">
    <property type="entry name" value="HELIX-TURN-HELIX TRANSCRIPTIONAL REGULATOR, ICLR FAMILY"/>
    <property type="match status" value="1"/>
</dbReference>
<protein>
    <submittedName>
        <fullName evidence="2">DNA-binding IclR family transcriptional regulator</fullName>
    </submittedName>
</protein>
<dbReference type="GO" id="GO:0003677">
    <property type="term" value="F:DNA binding"/>
    <property type="evidence" value="ECO:0007669"/>
    <property type="project" value="UniProtKB-KW"/>
</dbReference>
<dbReference type="Gene3D" id="1.10.10.10">
    <property type="entry name" value="Winged helix-like DNA-binding domain superfamily/Winged helix DNA-binding domain"/>
    <property type="match status" value="1"/>
</dbReference>
<dbReference type="InterPro" id="IPR005471">
    <property type="entry name" value="Tscrpt_reg_IclR_N"/>
</dbReference>
<feature type="domain" description="HTH iclR-type" evidence="1">
    <location>
        <begin position="4"/>
        <end position="36"/>
    </location>
</feature>
<evidence type="ECO:0000313" key="3">
    <source>
        <dbReference type="Proteomes" id="UP000766570"/>
    </source>
</evidence>
<dbReference type="Pfam" id="PF09339">
    <property type="entry name" value="HTH_IclR"/>
    <property type="match status" value="1"/>
</dbReference>
<name>A0ABS4WBQ4_9MICC</name>
<dbReference type="InterPro" id="IPR036390">
    <property type="entry name" value="WH_DNA-bd_sf"/>
</dbReference>
<dbReference type="RefSeq" id="WP_209906264.1">
    <property type="nucleotide sequence ID" value="NZ_BAAAMI010000019.1"/>
</dbReference>
<proteinExistence type="predicted"/>
<keyword evidence="3" id="KW-1185">Reference proteome</keyword>